<reference evidence="5" key="1">
    <citation type="submission" date="2013-09" db="EMBL/GenBank/DDBJ databases">
        <title>Corchorus olitorius genome sequencing.</title>
        <authorList>
            <person name="Alam M."/>
            <person name="Haque M.S."/>
            <person name="Islam M.S."/>
            <person name="Emdad E.M."/>
            <person name="Islam M.M."/>
            <person name="Ahmed B."/>
            <person name="Halim A."/>
            <person name="Hossen Q.M.M."/>
            <person name="Hossain M.Z."/>
            <person name="Ahmed R."/>
            <person name="Khan M.M."/>
            <person name="Islam R."/>
            <person name="Rashid M.M."/>
            <person name="Khan S.A."/>
            <person name="Rahman M.S."/>
            <person name="Alam M."/>
            <person name="Yahiya A.S."/>
            <person name="Khan M.S."/>
            <person name="Azam M.S."/>
            <person name="Haque T."/>
            <person name="Lashkar M.Z.H."/>
            <person name="Akhand A.I."/>
            <person name="Morshed G."/>
            <person name="Roy S."/>
            <person name="Uddin K.S."/>
            <person name="Rabeya T."/>
            <person name="Hossain A.S."/>
            <person name="Chowdhury A."/>
            <person name="Snigdha A.R."/>
            <person name="Mortoza M.S."/>
            <person name="Matin S.A."/>
            <person name="Hoque S.M.E."/>
            <person name="Islam M.K."/>
            <person name="Roy D.K."/>
            <person name="Haider R."/>
            <person name="Moosa M.M."/>
            <person name="Elias S.M."/>
            <person name="Hasan A.M."/>
            <person name="Jahan S."/>
            <person name="Shafiuddin M."/>
            <person name="Mahmood N."/>
            <person name="Shommy N.S."/>
        </authorList>
    </citation>
    <scope>NUCLEOTIDE SEQUENCE [LARGE SCALE GENOMIC DNA]</scope>
    <source>
        <strain evidence="5">cv. O-4</strain>
    </source>
</reference>
<dbReference type="Pfam" id="PF13456">
    <property type="entry name" value="RVT_3"/>
    <property type="match status" value="1"/>
</dbReference>
<dbReference type="Gene3D" id="3.30.420.10">
    <property type="entry name" value="Ribonuclease H-like superfamily/Ribonuclease H"/>
    <property type="match status" value="1"/>
</dbReference>
<evidence type="ECO:0000313" key="5">
    <source>
        <dbReference type="Proteomes" id="UP000187203"/>
    </source>
</evidence>
<dbReference type="PANTHER" id="PTHR47074:SF61">
    <property type="entry name" value="RNASE H TYPE-1 DOMAIN-CONTAINING PROTEIN"/>
    <property type="match status" value="1"/>
</dbReference>
<dbReference type="Proteomes" id="UP000187203">
    <property type="component" value="Unassembled WGS sequence"/>
</dbReference>
<dbReference type="GO" id="GO:0004523">
    <property type="term" value="F:RNA-DNA hybrid ribonuclease activity"/>
    <property type="evidence" value="ECO:0007669"/>
    <property type="project" value="InterPro"/>
</dbReference>
<protein>
    <recommendedName>
        <fullName evidence="6">Reverse transcriptase zinc-binding domain-containing protein</fullName>
    </recommendedName>
</protein>
<evidence type="ECO:0000259" key="3">
    <source>
        <dbReference type="Pfam" id="PF13966"/>
    </source>
</evidence>
<keyword evidence="5" id="KW-1185">Reference proteome</keyword>
<gene>
    <name evidence="4" type="ORF">COLO4_07398</name>
</gene>
<dbReference type="InterPro" id="IPR052929">
    <property type="entry name" value="RNase_H-like_EbsB-rel"/>
</dbReference>
<comment type="caution">
    <text evidence="4">The sequence shown here is derived from an EMBL/GenBank/DDBJ whole genome shotgun (WGS) entry which is preliminary data.</text>
</comment>
<evidence type="ECO:0008006" key="6">
    <source>
        <dbReference type="Google" id="ProtNLM"/>
    </source>
</evidence>
<proteinExistence type="predicted"/>
<dbReference type="Pfam" id="PF13966">
    <property type="entry name" value="zf-RVT"/>
    <property type="match status" value="1"/>
</dbReference>
<dbReference type="PANTHER" id="PTHR47074">
    <property type="entry name" value="BNAC02G40300D PROTEIN"/>
    <property type="match status" value="1"/>
</dbReference>
<organism evidence="4 5">
    <name type="scientific">Corchorus olitorius</name>
    <dbReference type="NCBI Taxonomy" id="93759"/>
    <lineage>
        <taxon>Eukaryota</taxon>
        <taxon>Viridiplantae</taxon>
        <taxon>Streptophyta</taxon>
        <taxon>Embryophyta</taxon>
        <taxon>Tracheophyta</taxon>
        <taxon>Spermatophyta</taxon>
        <taxon>Magnoliopsida</taxon>
        <taxon>eudicotyledons</taxon>
        <taxon>Gunneridae</taxon>
        <taxon>Pentapetalae</taxon>
        <taxon>rosids</taxon>
        <taxon>malvids</taxon>
        <taxon>Malvales</taxon>
        <taxon>Malvaceae</taxon>
        <taxon>Grewioideae</taxon>
        <taxon>Apeibeae</taxon>
        <taxon>Corchorus</taxon>
    </lineage>
</organism>
<accession>A0A1R3KJW3</accession>
<dbReference type="GO" id="GO:0003676">
    <property type="term" value="F:nucleic acid binding"/>
    <property type="evidence" value="ECO:0007669"/>
    <property type="project" value="InterPro"/>
</dbReference>
<dbReference type="EMBL" id="AWUE01013268">
    <property type="protein sequence ID" value="OMP07377.1"/>
    <property type="molecule type" value="Genomic_DNA"/>
</dbReference>
<evidence type="ECO:0000259" key="2">
    <source>
        <dbReference type="Pfam" id="PF13456"/>
    </source>
</evidence>
<dbReference type="InterPro" id="IPR044730">
    <property type="entry name" value="RNase_H-like_dom_plant"/>
</dbReference>
<evidence type="ECO:0000256" key="1">
    <source>
        <dbReference type="SAM" id="MobiDB-lite"/>
    </source>
</evidence>
<dbReference type="OrthoDB" id="947756at2759"/>
<feature type="domain" description="RNase H type-1" evidence="2">
    <location>
        <begin position="197"/>
        <end position="277"/>
    </location>
</feature>
<dbReference type="InterPro" id="IPR002156">
    <property type="entry name" value="RNaseH_domain"/>
</dbReference>
<sequence length="610" mass="68131">MGNFSVRSGYFVARDVLGRNNNSILERLPLWNSIWKSRVYPKVHFFMWRLVKGILPIRSNLQQRGMILDDEYVTCGVERENVEHLFFLCHFSRTLWDMQCPWILTYQRTWANMDDMWQRLIQKASQFGSIERVFFTCWLIWYNRNICLHEASCGIAQAISRSINYHMQQLSQTSIVNAIDRLPIRWKAPPIGVIKLNMDVTYENSMKMAGLAVVMWGSSGEILGCKTSFQQFVLSSLYAEVLAIRMGVQWASAEGIRSCIIESDCLVAISAIQSQDRCEYPEGVAQIKENGFAIRRFFDRLKAETPVIRTARASPDGAKAKTVFGDSKREGKMPVLGASMTTGAALKLKGCGSSMLALACAIAAEERSCEIVSKIRSKNVEQLSGEQEVNSSRFRDLNRNFVCHAEKQGAEMGALRNSEDFAARFMAIQQQLLPEGMAETPLLEGDCGSSSKDQGLAFNGLRTIPSIGPSKVCLGTSSQAAGGPNQRMEQTLGQSACPIPTLAQQENDSGLQHLKKKARAVLKQEESHSSPLPTEVRQLLAELAKTSPFVFGAATTSTLKQPRRWKKVARVTDKYFFQCLGPQMNLVNGRKRGSTQESRMSVEDGVAKRA</sequence>
<feature type="region of interest" description="Disordered" evidence="1">
    <location>
        <begin position="588"/>
        <end position="610"/>
    </location>
</feature>
<feature type="compositionally biased region" description="Basic and acidic residues" evidence="1">
    <location>
        <begin position="600"/>
        <end position="610"/>
    </location>
</feature>
<dbReference type="AlphaFoldDB" id="A0A1R3KJW3"/>
<feature type="domain" description="Reverse transcriptase zinc-binding" evidence="3">
    <location>
        <begin position="4"/>
        <end position="96"/>
    </location>
</feature>
<dbReference type="STRING" id="93759.A0A1R3KJW3"/>
<name>A0A1R3KJW3_9ROSI</name>
<dbReference type="InterPro" id="IPR036397">
    <property type="entry name" value="RNaseH_sf"/>
</dbReference>
<dbReference type="CDD" id="cd06222">
    <property type="entry name" value="RNase_H_like"/>
    <property type="match status" value="1"/>
</dbReference>
<evidence type="ECO:0000313" key="4">
    <source>
        <dbReference type="EMBL" id="OMP07377.1"/>
    </source>
</evidence>
<dbReference type="InterPro" id="IPR026960">
    <property type="entry name" value="RVT-Znf"/>
</dbReference>